<feature type="domain" description="3H" evidence="1">
    <location>
        <begin position="79"/>
        <end position="175"/>
    </location>
</feature>
<dbReference type="InterPro" id="IPR035922">
    <property type="entry name" value="3H_dom_sf"/>
</dbReference>
<name>A0ABW5PTA8_9BACI</name>
<protein>
    <submittedName>
        <fullName evidence="3">Transcription repressor NadR</fullName>
    </submittedName>
</protein>
<dbReference type="PANTHER" id="PTHR40068">
    <property type="entry name" value="TRANSCRIPTION REPRESSOR NIAR-RELATED"/>
    <property type="match status" value="1"/>
</dbReference>
<dbReference type="InterPro" id="IPR036388">
    <property type="entry name" value="WH-like_DNA-bd_sf"/>
</dbReference>
<dbReference type="InterPro" id="IPR013196">
    <property type="entry name" value="HTH_11"/>
</dbReference>
<reference evidence="4" key="1">
    <citation type="journal article" date="2019" name="Int. J. Syst. Evol. Microbiol.">
        <title>The Global Catalogue of Microorganisms (GCM) 10K type strain sequencing project: providing services to taxonomists for standard genome sequencing and annotation.</title>
        <authorList>
            <consortium name="The Broad Institute Genomics Platform"/>
            <consortium name="The Broad Institute Genome Sequencing Center for Infectious Disease"/>
            <person name="Wu L."/>
            <person name="Ma J."/>
        </authorList>
    </citation>
    <scope>NUCLEOTIDE SEQUENCE [LARGE SCALE GENOMIC DNA]</scope>
    <source>
        <strain evidence="4">TISTR 2241</strain>
    </source>
</reference>
<dbReference type="InterPro" id="IPR036390">
    <property type="entry name" value="WH_DNA-bd_sf"/>
</dbReference>
<keyword evidence="4" id="KW-1185">Reference proteome</keyword>
<dbReference type="InterPro" id="IPR004173">
    <property type="entry name" value="3H_domain"/>
</dbReference>
<feature type="domain" description="Helix-turn-helix type 11" evidence="2">
    <location>
        <begin position="12"/>
        <end position="64"/>
    </location>
</feature>
<gene>
    <name evidence="3" type="ORF">ACFSTF_12760</name>
</gene>
<dbReference type="Pfam" id="PF08279">
    <property type="entry name" value="HTH_11"/>
    <property type="match status" value="1"/>
</dbReference>
<dbReference type="Gene3D" id="1.10.10.10">
    <property type="entry name" value="Winged helix-like DNA-binding domain superfamily/Winged helix DNA-binding domain"/>
    <property type="match status" value="1"/>
</dbReference>
<dbReference type="InterPro" id="IPR026043">
    <property type="entry name" value="NadR"/>
</dbReference>
<evidence type="ECO:0000259" key="2">
    <source>
        <dbReference type="Pfam" id="PF08279"/>
    </source>
</evidence>
<dbReference type="Pfam" id="PF02829">
    <property type="entry name" value="3H"/>
    <property type="match status" value="1"/>
</dbReference>
<accession>A0ABW5PTA8</accession>
<evidence type="ECO:0000313" key="4">
    <source>
        <dbReference type="Proteomes" id="UP001597458"/>
    </source>
</evidence>
<dbReference type="PANTHER" id="PTHR40068:SF1">
    <property type="entry name" value="TRANSCRIPTION REPRESSOR NIAR-RELATED"/>
    <property type="match status" value="1"/>
</dbReference>
<dbReference type="RefSeq" id="WP_141190040.1">
    <property type="nucleotide sequence ID" value="NZ_JBHUMR010000014.1"/>
</dbReference>
<dbReference type="SUPFAM" id="SSF46785">
    <property type="entry name" value="Winged helix' DNA-binding domain"/>
    <property type="match status" value="1"/>
</dbReference>
<dbReference type="PIRSF" id="PIRSF037847">
    <property type="entry name" value="NiaR"/>
    <property type="match status" value="1"/>
</dbReference>
<sequence>MRDHAKQNGSDRRAYLLRLLKSHREPITGSELAKRTNVSRQVIVQDISLLKAKNHPIIATSQGYLFLSQSDSTTKHRVIACQHQLEDTQDELNIIVDCGAVVKNVTIDHPIYGEMTGSLMIKNRLEVAHFINKLKETNAPLLSTLTEGVHLHLIEAPTEDILNTVCDALAEAGYLL</sequence>
<proteinExistence type="predicted"/>
<comment type="caution">
    <text evidence="3">The sequence shown here is derived from an EMBL/GenBank/DDBJ whole genome shotgun (WGS) entry which is preliminary data.</text>
</comment>
<evidence type="ECO:0000259" key="1">
    <source>
        <dbReference type="Pfam" id="PF02829"/>
    </source>
</evidence>
<dbReference type="EMBL" id="JBHUMR010000014">
    <property type="protein sequence ID" value="MFD2618180.1"/>
    <property type="molecule type" value="Genomic_DNA"/>
</dbReference>
<organism evidence="3 4">
    <name type="scientific">Terrilactibacillus laevilacticus</name>
    <dbReference type="NCBI Taxonomy" id="1380157"/>
    <lineage>
        <taxon>Bacteria</taxon>
        <taxon>Bacillati</taxon>
        <taxon>Bacillota</taxon>
        <taxon>Bacilli</taxon>
        <taxon>Bacillales</taxon>
        <taxon>Bacillaceae</taxon>
        <taxon>Terrilactibacillus</taxon>
    </lineage>
</organism>
<dbReference type="Gene3D" id="3.30.1340.20">
    <property type="entry name" value="3H domain"/>
    <property type="match status" value="1"/>
</dbReference>
<evidence type="ECO:0000313" key="3">
    <source>
        <dbReference type="EMBL" id="MFD2618180.1"/>
    </source>
</evidence>
<dbReference type="SUPFAM" id="SSF75500">
    <property type="entry name" value="Putative transcriptional regulator TM1602, C-terminal domain"/>
    <property type="match status" value="1"/>
</dbReference>
<dbReference type="Proteomes" id="UP001597458">
    <property type="component" value="Unassembled WGS sequence"/>
</dbReference>